<keyword evidence="4" id="KW-0326">Glycosidase</keyword>
<comment type="similarity">
    <text evidence="1">Belongs to the glycosyl hydrolase 13 family.</text>
</comment>
<evidence type="ECO:0000256" key="5">
    <source>
        <dbReference type="SAM" id="MobiDB-lite"/>
    </source>
</evidence>
<reference evidence="7 8" key="1">
    <citation type="journal article" date="2019" name="Int. J. Syst. Evol. Microbiol.">
        <title>The Global Catalogue of Microorganisms (GCM) 10K type strain sequencing project: providing services to taxonomists for standard genome sequencing and annotation.</title>
        <authorList>
            <consortium name="The Broad Institute Genomics Platform"/>
            <consortium name="The Broad Institute Genome Sequencing Center for Infectious Disease"/>
            <person name="Wu L."/>
            <person name="Ma J."/>
        </authorList>
    </citation>
    <scope>NUCLEOTIDE SEQUENCE [LARGE SCALE GENOMIC DNA]</scope>
    <source>
        <strain evidence="7 8">CGMCC 1.12237</strain>
    </source>
</reference>
<dbReference type="RefSeq" id="WP_227228421.1">
    <property type="nucleotide sequence ID" value="NZ_JAJCVJ010000001.1"/>
</dbReference>
<dbReference type="Gene3D" id="2.60.40.1180">
    <property type="entry name" value="Golgi alpha-mannosidase II"/>
    <property type="match status" value="1"/>
</dbReference>
<organism evidence="7 8">
    <name type="scientific">Salinirubrum litoreum</name>
    <dbReference type="NCBI Taxonomy" id="1126234"/>
    <lineage>
        <taxon>Archaea</taxon>
        <taxon>Methanobacteriati</taxon>
        <taxon>Methanobacteriota</taxon>
        <taxon>Stenosarchaea group</taxon>
        <taxon>Halobacteria</taxon>
        <taxon>Halobacteriales</taxon>
        <taxon>Haloferacaceae</taxon>
        <taxon>Salinirubrum</taxon>
    </lineage>
</organism>
<keyword evidence="2" id="KW-0378">Hydrolase</keyword>
<dbReference type="FunFam" id="3.20.20.80:FF:000064">
    <property type="entry name" value="Oligo-1,6-glucosidase"/>
    <property type="match status" value="1"/>
</dbReference>
<dbReference type="FunFam" id="3.90.400.10:FF:000001">
    <property type="entry name" value="Maltase A3, isoform A"/>
    <property type="match status" value="1"/>
</dbReference>
<proteinExistence type="inferred from homology"/>
<dbReference type="FunFam" id="2.60.40.1180:FF:000007">
    <property type="entry name" value="Sucrose isomerase"/>
    <property type="match status" value="1"/>
</dbReference>
<evidence type="ECO:0000259" key="6">
    <source>
        <dbReference type="SMART" id="SM00642"/>
    </source>
</evidence>
<protein>
    <submittedName>
        <fullName evidence="7">Alpha-glucosidase</fullName>
    </submittedName>
</protein>
<dbReference type="InterPro" id="IPR006047">
    <property type="entry name" value="GH13_cat_dom"/>
</dbReference>
<keyword evidence="8" id="KW-1185">Reference proteome</keyword>
<dbReference type="InterPro" id="IPR013780">
    <property type="entry name" value="Glyco_hydro_b"/>
</dbReference>
<dbReference type="GO" id="GO:0016052">
    <property type="term" value="P:carbohydrate catabolic process"/>
    <property type="evidence" value="ECO:0007669"/>
    <property type="project" value="UniProtKB-ARBA"/>
</dbReference>
<comment type="caution">
    <text evidence="7">The sequence shown here is derived from an EMBL/GenBank/DDBJ whole genome shotgun (WGS) entry which is preliminary data.</text>
</comment>
<evidence type="ECO:0000313" key="7">
    <source>
        <dbReference type="EMBL" id="MFC5366226.1"/>
    </source>
</evidence>
<dbReference type="InterPro" id="IPR045857">
    <property type="entry name" value="O16G_dom_2"/>
</dbReference>
<keyword evidence="3" id="KW-0325">Glycoprotein</keyword>
<dbReference type="PANTHER" id="PTHR10357">
    <property type="entry name" value="ALPHA-AMYLASE FAMILY MEMBER"/>
    <property type="match status" value="1"/>
</dbReference>
<evidence type="ECO:0000256" key="3">
    <source>
        <dbReference type="ARBA" id="ARBA00023180"/>
    </source>
</evidence>
<accession>A0ABD5R886</accession>
<dbReference type="Gene3D" id="3.90.400.10">
    <property type="entry name" value="Oligo-1,6-glucosidase, Domain 2"/>
    <property type="match status" value="1"/>
</dbReference>
<dbReference type="CDD" id="cd11333">
    <property type="entry name" value="AmyAc_SI_OligoGlu_DGase"/>
    <property type="match status" value="1"/>
</dbReference>
<feature type="domain" description="Glycosyl hydrolase family 13 catalytic" evidence="6">
    <location>
        <begin position="37"/>
        <end position="459"/>
    </location>
</feature>
<dbReference type="SUPFAM" id="SSF51011">
    <property type="entry name" value="Glycosyl hydrolase domain"/>
    <property type="match status" value="1"/>
</dbReference>
<dbReference type="SMART" id="SM00642">
    <property type="entry name" value="Aamy"/>
    <property type="match status" value="1"/>
</dbReference>
<dbReference type="InterPro" id="IPR017853">
    <property type="entry name" value="GH"/>
</dbReference>
<dbReference type="NCBIfam" id="NF008183">
    <property type="entry name" value="PRK10933.1"/>
    <property type="match status" value="1"/>
</dbReference>
<dbReference type="SUPFAM" id="SSF51445">
    <property type="entry name" value="(Trans)glycosidases"/>
    <property type="match status" value="1"/>
</dbReference>
<feature type="compositionally biased region" description="Acidic residues" evidence="5">
    <location>
        <begin position="1"/>
        <end position="10"/>
    </location>
</feature>
<feature type="region of interest" description="Disordered" evidence="5">
    <location>
        <begin position="1"/>
        <end position="24"/>
    </location>
</feature>
<dbReference type="EMBL" id="JBHSKX010000001">
    <property type="protein sequence ID" value="MFC5366226.1"/>
    <property type="molecule type" value="Genomic_DNA"/>
</dbReference>
<dbReference type="GO" id="GO:0004553">
    <property type="term" value="F:hydrolase activity, hydrolyzing O-glycosyl compounds"/>
    <property type="evidence" value="ECO:0007669"/>
    <property type="project" value="UniProtKB-ARBA"/>
</dbReference>
<dbReference type="Pfam" id="PF00128">
    <property type="entry name" value="Alpha-amylase"/>
    <property type="match status" value="1"/>
</dbReference>
<evidence type="ECO:0000256" key="4">
    <source>
        <dbReference type="ARBA" id="ARBA00023295"/>
    </source>
</evidence>
<name>A0ABD5R886_9EURY</name>
<dbReference type="PANTHER" id="PTHR10357:SF184">
    <property type="entry name" value="OLIGO-1,6-GLUCOSIDASE 1"/>
    <property type="match status" value="1"/>
</dbReference>
<dbReference type="Proteomes" id="UP001596201">
    <property type="component" value="Unassembled WGS sequence"/>
</dbReference>
<evidence type="ECO:0000313" key="8">
    <source>
        <dbReference type="Proteomes" id="UP001596201"/>
    </source>
</evidence>
<evidence type="ECO:0000256" key="1">
    <source>
        <dbReference type="ARBA" id="ARBA00008061"/>
    </source>
</evidence>
<sequence>MTADSPDADVPEQTSPGSGGDVAVPDRQWWKEAVVYQIYPRSFRDTDGDGIGDLAGITEQVPYLADLGVDVVWLCPVYDSPNADNGYDIRDYRAVHEEFGTMADWEALLAELHDHDVRLLMDLVVNHTSDEHEWFQRSRREEDGYEDYYYWRDGVPAESVDYEVAWEGGPVGEAPPNNWESFMGGSAWSYDDLREQWYLHVFDEKQPDLNWRTPAVRQEVDDLVEWWLAKGIDGFRMDAINYISKAEGLPDGDPENFPIGVEQFGHGPRIHEYLRGLYDRVLSRYDAMTVAEMADTSVDLAEEYLGEDGDGLSMIFHFEHMELDLSPEGRWDHEGWGEWDLTDLKETTARWQTDLESGWNSVYLGNHDQPRIVSRFGDDGEYRRASATLLATFLLTSRGTPYVYQGEEIGMTNADFASIDDLDDPMTIAPVREKIESGEVDSYEDLRAFVNYVSRDHARTPMQWSADEHAGFTDGEPWFALNDNYDEINVEAALADETSIWYHYRDLIALRHAEDVLVYGDFELLLPDHEQFYAYLRTLGEDRVLVVLNWSGESPTFDPDADLGGDASEILHSNYADSPISPDGADFRPYEAVVYRL</sequence>
<dbReference type="Gene3D" id="3.20.20.80">
    <property type="entry name" value="Glycosidases"/>
    <property type="match status" value="1"/>
</dbReference>
<evidence type="ECO:0000256" key="2">
    <source>
        <dbReference type="ARBA" id="ARBA00022801"/>
    </source>
</evidence>
<gene>
    <name evidence="7" type="ORF">ACFPJ5_04700</name>
</gene>
<dbReference type="AlphaFoldDB" id="A0ABD5R886"/>